<dbReference type="Pfam" id="PF25145">
    <property type="entry name" value="NfeD1b_N"/>
    <property type="match status" value="1"/>
</dbReference>
<name>B1YBC8_PYRNV</name>
<evidence type="ECO:0000256" key="4">
    <source>
        <dbReference type="ARBA" id="ARBA00023136"/>
    </source>
</evidence>
<gene>
    <name evidence="9" type="ordered locus">Tneu_0308</name>
</gene>
<keyword evidence="3 5" id="KW-1133">Transmembrane helix</keyword>
<evidence type="ECO:0000259" key="6">
    <source>
        <dbReference type="Pfam" id="PF01957"/>
    </source>
</evidence>
<proteinExistence type="predicted"/>
<evidence type="ECO:0000259" key="7">
    <source>
        <dbReference type="Pfam" id="PF24961"/>
    </source>
</evidence>
<dbReference type="InterPro" id="IPR056739">
    <property type="entry name" value="NfeD_membrane"/>
</dbReference>
<sequence>MRALLALVLLAAAAYAMQAVVVKLDGTIDGTAVTLVERGLEAAEARGLPLVLVIDTPGGFLLPMEKIVKLVESARVPVYAYVPDAARAASAGAFIALAAERLYMAPTAVIGAAQPRPPDPKVVNYAAAKMRALAARRWNDTRVQLAESFVTENKALTGAEAVAAGIAEPPPPIEPAAVVERDPLLRLLNALSDPALLVAMLIAGAALILYEVATSGFQGLGVIGGVAVVSALYLLGELGISWLAAALALAAAVLIIAEAHLGHGAAALAGAALGAAAVVAAYWGQPYVGLSALGATAAGLSIAAGIALAYVAWRVRRSLSRRPQSLRDVVGARGVAKTALGPGRRGVVYAAGEDWTAESVEGEVQPGEEVEVVDVEGLVLKVKKVK</sequence>
<feature type="transmembrane region" description="Helical" evidence="5">
    <location>
        <begin position="191"/>
        <end position="210"/>
    </location>
</feature>
<accession>B1YBC8</accession>
<comment type="subcellular location">
    <subcellularLocation>
        <location evidence="1">Membrane</location>
        <topology evidence="1">Multi-pass membrane protein</topology>
    </subcellularLocation>
</comment>
<dbReference type="KEGG" id="tne:Tneu_0308"/>
<keyword evidence="10" id="KW-1185">Reference proteome</keyword>
<dbReference type="PANTHER" id="PTHR33507:SF3">
    <property type="entry name" value="INNER MEMBRANE PROTEIN YBBJ"/>
    <property type="match status" value="1"/>
</dbReference>
<evidence type="ECO:0000259" key="8">
    <source>
        <dbReference type="Pfam" id="PF25145"/>
    </source>
</evidence>
<reference evidence="9" key="1">
    <citation type="submission" date="2008-03" db="EMBL/GenBank/DDBJ databases">
        <title>Complete sequence of Thermoproteus neutrophilus V24Sta.</title>
        <authorList>
            <consortium name="US DOE Joint Genome Institute"/>
            <person name="Copeland A."/>
            <person name="Lucas S."/>
            <person name="Lapidus A."/>
            <person name="Glavina del Rio T."/>
            <person name="Dalin E."/>
            <person name="Tice H."/>
            <person name="Bruce D."/>
            <person name="Goodwin L."/>
            <person name="Pitluck S."/>
            <person name="Sims D."/>
            <person name="Brettin T."/>
            <person name="Detter J.C."/>
            <person name="Han C."/>
            <person name="Kuske C.R."/>
            <person name="Schmutz J."/>
            <person name="Larimer F."/>
            <person name="Land M."/>
            <person name="Hauser L."/>
            <person name="Kyrpides N."/>
            <person name="Mikhailova N."/>
            <person name="Biddle J.F."/>
            <person name="Zhang Z."/>
            <person name="Fitz-Gibbon S.T."/>
            <person name="Lowe T.M."/>
            <person name="Saltikov C."/>
            <person name="House C.H."/>
            <person name="Richardson P."/>
        </authorList>
    </citation>
    <scope>NUCLEOTIDE SEQUENCE [LARGE SCALE GENOMIC DNA]</scope>
    <source>
        <strain evidence="9">V24Sta</strain>
    </source>
</reference>
<dbReference type="SUPFAM" id="SSF141322">
    <property type="entry name" value="NfeD domain-like"/>
    <property type="match status" value="1"/>
</dbReference>
<keyword evidence="4 5" id="KW-0472">Membrane</keyword>
<feature type="domain" description="NfeD1b N-terminal" evidence="8">
    <location>
        <begin position="21"/>
        <end position="134"/>
    </location>
</feature>
<dbReference type="Pfam" id="PF01957">
    <property type="entry name" value="NfeD"/>
    <property type="match status" value="1"/>
</dbReference>
<feature type="transmembrane region" description="Helical" evidence="5">
    <location>
        <begin position="240"/>
        <end position="257"/>
    </location>
</feature>
<protein>
    <submittedName>
        <fullName evidence="9">Uncharacterized protein</fullName>
    </submittedName>
</protein>
<evidence type="ECO:0000313" key="10">
    <source>
        <dbReference type="Proteomes" id="UP000001694"/>
    </source>
</evidence>
<organism evidence="9 10">
    <name type="scientific">Pyrobaculum neutrophilum (strain DSM 2338 / JCM 9278 / NBRC 100436 / V24Sta)</name>
    <name type="common">Thermoproteus neutrophilus</name>
    <dbReference type="NCBI Taxonomy" id="444157"/>
    <lineage>
        <taxon>Archaea</taxon>
        <taxon>Thermoproteota</taxon>
        <taxon>Thermoprotei</taxon>
        <taxon>Thermoproteales</taxon>
        <taxon>Thermoproteaceae</taxon>
        <taxon>Pyrobaculum</taxon>
    </lineage>
</organism>
<dbReference type="EMBL" id="CP001014">
    <property type="protein sequence ID" value="ACB39259.1"/>
    <property type="molecule type" value="Genomic_DNA"/>
</dbReference>
<dbReference type="HOGENOM" id="CLU_024619_1_1_2"/>
<dbReference type="Proteomes" id="UP000001694">
    <property type="component" value="Chromosome"/>
</dbReference>
<keyword evidence="2 5" id="KW-0812">Transmembrane</keyword>
<dbReference type="SUPFAM" id="SSF52096">
    <property type="entry name" value="ClpP/crotonase"/>
    <property type="match status" value="1"/>
</dbReference>
<dbReference type="AlphaFoldDB" id="B1YBC8"/>
<evidence type="ECO:0000256" key="1">
    <source>
        <dbReference type="ARBA" id="ARBA00004141"/>
    </source>
</evidence>
<dbReference type="Gene3D" id="2.40.50.140">
    <property type="entry name" value="Nucleic acid-binding proteins"/>
    <property type="match status" value="1"/>
</dbReference>
<dbReference type="InterPro" id="IPR002810">
    <property type="entry name" value="NfeD-like_C"/>
</dbReference>
<dbReference type="GO" id="GO:0005886">
    <property type="term" value="C:plasma membrane"/>
    <property type="evidence" value="ECO:0007669"/>
    <property type="project" value="TreeGrafter"/>
</dbReference>
<dbReference type="InterPro" id="IPR012340">
    <property type="entry name" value="NA-bd_OB-fold"/>
</dbReference>
<feature type="domain" description="NfeD-like C-terminal" evidence="6">
    <location>
        <begin position="329"/>
        <end position="384"/>
    </location>
</feature>
<dbReference type="InterPro" id="IPR052165">
    <property type="entry name" value="Membrane_assoc_protease"/>
</dbReference>
<feature type="transmembrane region" description="Helical" evidence="5">
    <location>
        <begin position="290"/>
        <end position="313"/>
    </location>
</feature>
<dbReference type="CDD" id="cd07021">
    <property type="entry name" value="Clp_protease_NfeD_like"/>
    <property type="match status" value="1"/>
</dbReference>
<dbReference type="GeneID" id="6164816"/>
<dbReference type="InterPro" id="IPR029045">
    <property type="entry name" value="ClpP/crotonase-like_dom_sf"/>
</dbReference>
<evidence type="ECO:0000256" key="3">
    <source>
        <dbReference type="ARBA" id="ARBA00022989"/>
    </source>
</evidence>
<dbReference type="Gene3D" id="3.90.226.10">
    <property type="entry name" value="2-enoyl-CoA Hydratase, Chain A, domain 1"/>
    <property type="match status" value="1"/>
</dbReference>
<dbReference type="InterPro" id="IPR056738">
    <property type="entry name" value="NfeD1b_N"/>
</dbReference>
<dbReference type="Pfam" id="PF24961">
    <property type="entry name" value="NfeD_membrane"/>
    <property type="match status" value="1"/>
</dbReference>
<evidence type="ECO:0000313" key="9">
    <source>
        <dbReference type="EMBL" id="ACB39259.1"/>
    </source>
</evidence>
<feature type="transmembrane region" description="Helical" evidence="5">
    <location>
        <begin position="264"/>
        <end position="284"/>
    </location>
</feature>
<feature type="domain" description="NfeD integral membrane" evidence="7">
    <location>
        <begin position="198"/>
        <end position="313"/>
    </location>
</feature>
<dbReference type="eggNOG" id="arCOG01910">
    <property type="taxonomic scope" value="Archaea"/>
</dbReference>
<evidence type="ECO:0000256" key="5">
    <source>
        <dbReference type="SAM" id="Phobius"/>
    </source>
</evidence>
<evidence type="ECO:0000256" key="2">
    <source>
        <dbReference type="ARBA" id="ARBA00022692"/>
    </source>
</evidence>
<dbReference type="PANTHER" id="PTHR33507">
    <property type="entry name" value="INNER MEMBRANE PROTEIN YBBJ"/>
    <property type="match status" value="1"/>
</dbReference>
<dbReference type="STRING" id="444157.Tneu_0308"/>
<dbReference type="RefSeq" id="WP_012349680.1">
    <property type="nucleotide sequence ID" value="NC_010525.1"/>
</dbReference>